<dbReference type="InterPro" id="IPR013656">
    <property type="entry name" value="PAS_4"/>
</dbReference>
<keyword evidence="5" id="KW-1185">Reference proteome</keyword>
<dbReference type="AlphaFoldDB" id="A0A840ZHV4"/>
<dbReference type="InterPro" id="IPR004089">
    <property type="entry name" value="MCPsignal_dom"/>
</dbReference>
<evidence type="ECO:0000256" key="1">
    <source>
        <dbReference type="PROSITE-ProRule" id="PRU00284"/>
    </source>
</evidence>
<reference evidence="4 5" key="1">
    <citation type="submission" date="2020-08" db="EMBL/GenBank/DDBJ databases">
        <title>Genomic Encyclopedia of Type Strains, Phase IV (KMG-IV): sequencing the most valuable type-strain genomes for metagenomic binning, comparative biology and taxonomic classification.</title>
        <authorList>
            <person name="Goeker M."/>
        </authorList>
    </citation>
    <scope>NUCLEOTIDE SEQUENCE [LARGE SCALE GENOMIC DNA]</scope>
    <source>
        <strain evidence="4 5">DSM 2163</strain>
    </source>
</reference>
<dbReference type="PANTHER" id="PTHR24422:SF10">
    <property type="entry name" value="CHEMOTAXIS PROTEIN METHYLTRANSFERASE 2"/>
    <property type="match status" value="1"/>
</dbReference>
<keyword evidence="1" id="KW-0807">Transducer</keyword>
<dbReference type="InterPro" id="IPR050903">
    <property type="entry name" value="Bact_Chemotaxis_MeTrfase"/>
</dbReference>
<gene>
    <name evidence="4" type="ORF">HNR00_001474</name>
</gene>
<dbReference type="NCBIfam" id="TIGR00229">
    <property type="entry name" value="sensory_box"/>
    <property type="match status" value="3"/>
</dbReference>
<sequence>MLAFRGRSGANAQLEALHRSQAVITFALDGTIEEANANFLDLMGYRLDEVRGRHHRMFVAPTEAAAPAYEAFWQTLRQGAFQAAEYRRITKDRREVWIRATYNPVLDARGRPVRIVKFALDVTAERLASAESAGQIAAIDRSQAVIQFDLDGTIRHANANFLGALGYELAEVQGRHHSLFVDPAEAASPEYRDFWQALARGEYRAGEFKRRARDGRDVWIQASYNPILDLAGRPFKVVKYASDVTAAKVVAADMAGQVEAARRSQAVIEFAMDGTVLDANANFLSAMGYTLAEVAGRHHSLFVTPDYARSAAYAAFWEGLREGRFNSAAYQRLGKGGREVWIQASYNPVLDASGRPVKVVKYAFDITQSMTLRSSALAMAEQTLGRVRGVAAASEEMHRTSSEIAGQMDRSNRAVGEIQERMEAAGRLSERLGAAAAAMNGVVEAITGIADQINLLALNATIEAARAGAAGRGFAVVATEVKGLAEQARAATSRITGEIGAMQAVSREVGEALSSTASVVDTVQGFITQTVAASTQQRATTGQVSADMQATAETVASFAEKLDSWSVGLEERRSNGRVRSLTPVRVTFAIERGGERSVAALLLNRSKTGAKLSIEDRPVPDRFTLHIDGEAPRACEVVRRSGGELGVRFV</sequence>
<dbReference type="Gene3D" id="1.10.287.950">
    <property type="entry name" value="Methyl-accepting chemotaxis protein"/>
    <property type="match status" value="1"/>
</dbReference>
<dbReference type="PROSITE" id="PS50111">
    <property type="entry name" value="CHEMOTAXIS_TRANSDUC_2"/>
    <property type="match status" value="1"/>
</dbReference>
<feature type="domain" description="Methyl-accepting transducer" evidence="2">
    <location>
        <begin position="374"/>
        <end position="561"/>
    </location>
</feature>
<proteinExistence type="predicted"/>
<dbReference type="InterPro" id="IPR000700">
    <property type="entry name" value="PAS-assoc_C"/>
</dbReference>
<comment type="caution">
    <text evidence="4">The sequence shown here is derived from an EMBL/GenBank/DDBJ whole genome shotgun (WGS) entry which is preliminary data.</text>
</comment>
<protein>
    <submittedName>
        <fullName evidence="4">Methyl-accepting chemotaxis protein</fullName>
    </submittedName>
</protein>
<dbReference type="SMART" id="SM00086">
    <property type="entry name" value="PAC"/>
    <property type="match status" value="3"/>
</dbReference>
<dbReference type="Proteomes" id="UP000583454">
    <property type="component" value="Unassembled WGS sequence"/>
</dbReference>
<dbReference type="SUPFAM" id="SSF58104">
    <property type="entry name" value="Methyl-accepting chemotaxis protein (MCP) signaling domain"/>
    <property type="match status" value="1"/>
</dbReference>
<dbReference type="InterPro" id="IPR013655">
    <property type="entry name" value="PAS_fold_3"/>
</dbReference>
<dbReference type="SUPFAM" id="SSF55785">
    <property type="entry name" value="PYP-like sensor domain (PAS domain)"/>
    <property type="match status" value="3"/>
</dbReference>
<evidence type="ECO:0000259" key="3">
    <source>
        <dbReference type="PROSITE" id="PS50113"/>
    </source>
</evidence>
<dbReference type="Pfam" id="PF00015">
    <property type="entry name" value="MCPsignal"/>
    <property type="match status" value="1"/>
</dbReference>
<dbReference type="SMART" id="SM00091">
    <property type="entry name" value="PAS"/>
    <property type="match status" value="3"/>
</dbReference>
<dbReference type="InterPro" id="IPR000014">
    <property type="entry name" value="PAS"/>
</dbReference>
<evidence type="ECO:0000313" key="4">
    <source>
        <dbReference type="EMBL" id="MBB5756774.1"/>
    </source>
</evidence>
<dbReference type="RefSeq" id="WP_183567136.1">
    <property type="nucleotide sequence ID" value="NZ_JACHOP010000004.1"/>
</dbReference>
<accession>A0A840ZHV4</accession>
<dbReference type="Gene3D" id="3.30.450.20">
    <property type="entry name" value="PAS domain"/>
    <property type="match status" value="3"/>
</dbReference>
<dbReference type="InterPro" id="IPR001610">
    <property type="entry name" value="PAC"/>
</dbReference>
<dbReference type="Pfam" id="PF08447">
    <property type="entry name" value="PAS_3"/>
    <property type="match status" value="2"/>
</dbReference>
<dbReference type="SMART" id="SM00283">
    <property type="entry name" value="MA"/>
    <property type="match status" value="1"/>
</dbReference>
<evidence type="ECO:0000259" key="2">
    <source>
        <dbReference type="PROSITE" id="PS50111"/>
    </source>
</evidence>
<name>A0A840ZHV4_9HYPH</name>
<dbReference type="PANTHER" id="PTHR24422">
    <property type="entry name" value="CHEMOTAXIS PROTEIN METHYLTRANSFERASE"/>
    <property type="match status" value="1"/>
</dbReference>
<dbReference type="GO" id="GO:0016020">
    <property type="term" value="C:membrane"/>
    <property type="evidence" value="ECO:0007669"/>
    <property type="project" value="InterPro"/>
</dbReference>
<dbReference type="GO" id="GO:0007165">
    <property type="term" value="P:signal transduction"/>
    <property type="evidence" value="ECO:0007669"/>
    <property type="project" value="UniProtKB-KW"/>
</dbReference>
<feature type="domain" description="PAC" evidence="3">
    <location>
        <begin position="326"/>
        <end position="378"/>
    </location>
</feature>
<dbReference type="Pfam" id="PF08448">
    <property type="entry name" value="PAS_4"/>
    <property type="match status" value="1"/>
</dbReference>
<feature type="domain" description="PAC" evidence="3">
    <location>
        <begin position="204"/>
        <end position="256"/>
    </location>
</feature>
<dbReference type="EMBL" id="JACHOP010000004">
    <property type="protein sequence ID" value="MBB5756774.1"/>
    <property type="molecule type" value="Genomic_DNA"/>
</dbReference>
<dbReference type="PROSITE" id="PS50113">
    <property type="entry name" value="PAC"/>
    <property type="match status" value="3"/>
</dbReference>
<organism evidence="4 5">
    <name type="scientific">Methylorubrum rhodinum</name>
    <dbReference type="NCBI Taxonomy" id="29428"/>
    <lineage>
        <taxon>Bacteria</taxon>
        <taxon>Pseudomonadati</taxon>
        <taxon>Pseudomonadota</taxon>
        <taxon>Alphaproteobacteria</taxon>
        <taxon>Hyphomicrobiales</taxon>
        <taxon>Methylobacteriaceae</taxon>
        <taxon>Methylorubrum</taxon>
    </lineage>
</organism>
<feature type="domain" description="PAC" evidence="3">
    <location>
        <begin position="82"/>
        <end position="134"/>
    </location>
</feature>
<evidence type="ECO:0000313" key="5">
    <source>
        <dbReference type="Proteomes" id="UP000583454"/>
    </source>
</evidence>
<dbReference type="CDD" id="cd00130">
    <property type="entry name" value="PAS"/>
    <property type="match status" value="3"/>
</dbReference>
<dbReference type="InterPro" id="IPR035965">
    <property type="entry name" value="PAS-like_dom_sf"/>
</dbReference>